<name>A0A7C0U747_9BACT</name>
<protein>
    <submittedName>
        <fullName evidence="3">Methyltransferase domain-containing protein</fullName>
    </submittedName>
</protein>
<dbReference type="Proteomes" id="UP000885690">
    <property type="component" value="Unassembled WGS sequence"/>
</dbReference>
<dbReference type="GO" id="GO:0032259">
    <property type="term" value="P:methylation"/>
    <property type="evidence" value="ECO:0007669"/>
    <property type="project" value="UniProtKB-KW"/>
</dbReference>
<dbReference type="EMBL" id="DQWS01000237">
    <property type="protein sequence ID" value="HDD53682.1"/>
    <property type="molecule type" value="Genomic_DNA"/>
</dbReference>
<evidence type="ECO:0000313" key="3">
    <source>
        <dbReference type="EMBL" id="HDD53682.1"/>
    </source>
</evidence>
<dbReference type="InterPro" id="IPR050078">
    <property type="entry name" value="Ribosomal_L11_MeTrfase_PrmA"/>
</dbReference>
<organism evidence="3">
    <name type="scientific">Thermosulfidibacter takaii</name>
    <dbReference type="NCBI Taxonomy" id="412593"/>
    <lineage>
        <taxon>Bacteria</taxon>
        <taxon>Pseudomonadati</taxon>
        <taxon>Thermosulfidibacterota</taxon>
        <taxon>Thermosulfidibacteria</taxon>
        <taxon>Thermosulfidibacterales</taxon>
        <taxon>Thermosulfidibacteraceae</taxon>
    </lineage>
</organism>
<dbReference type="CDD" id="cd02440">
    <property type="entry name" value="AdoMet_MTases"/>
    <property type="match status" value="1"/>
</dbReference>
<comment type="caution">
    <text evidence="3">The sequence shown here is derived from an EMBL/GenBank/DDBJ whole genome shotgun (WGS) entry which is preliminary data.</text>
</comment>
<dbReference type="Pfam" id="PF06325">
    <property type="entry name" value="PrmA"/>
    <property type="match status" value="1"/>
</dbReference>
<reference evidence="3" key="1">
    <citation type="journal article" date="2020" name="mSystems">
        <title>Genome- and Community-Level Interaction Insights into Carbon Utilization and Element Cycling Functions of Hydrothermarchaeota in Hydrothermal Sediment.</title>
        <authorList>
            <person name="Zhou Z."/>
            <person name="Liu Y."/>
            <person name="Xu W."/>
            <person name="Pan J."/>
            <person name="Luo Z.H."/>
            <person name="Li M."/>
        </authorList>
    </citation>
    <scope>NUCLEOTIDE SEQUENCE [LARGE SCALE GENOMIC DNA]</scope>
    <source>
        <strain evidence="3">HyVt-115</strain>
    </source>
</reference>
<dbReference type="InterPro" id="IPR029063">
    <property type="entry name" value="SAM-dependent_MTases_sf"/>
</dbReference>
<accession>A0A7C0U747</accession>
<dbReference type="PANTHER" id="PTHR43648:SF1">
    <property type="entry name" value="ELECTRON TRANSFER FLAVOPROTEIN BETA SUBUNIT LYSINE METHYLTRANSFERASE"/>
    <property type="match status" value="1"/>
</dbReference>
<evidence type="ECO:0000256" key="1">
    <source>
        <dbReference type="ARBA" id="ARBA00022603"/>
    </source>
</evidence>
<sequence length="269" mass="29768">MMLWMSRLPSPPSCFEEVVEARLLDMDGVTFSWEEVGGEKFLVLYASQPMDVALEGFPKPMWEEMPPGWETRYREYFMGFPWGSRLFIHPPWEKGNPSRINVMINPGLGFGTGTHSTTRLCLSFLEEVVRRERPEVVLDVGTGSGILAIAAVKLGVPRAVAIDIDQEALENARENLVLNGVQERVVLVAGDPRALKGRFPLVLANLHFYAFLKVSKDLARLTSPGGHLIISGFLAKDGPVMADEMSSVGFREVEGESLMGWGGSLFVRG</sequence>
<dbReference type="PANTHER" id="PTHR43648">
    <property type="entry name" value="ELECTRON TRANSFER FLAVOPROTEIN BETA SUBUNIT LYSINE METHYLTRANSFERASE"/>
    <property type="match status" value="1"/>
</dbReference>
<dbReference type="SUPFAM" id="SSF53335">
    <property type="entry name" value="S-adenosyl-L-methionine-dependent methyltransferases"/>
    <property type="match status" value="1"/>
</dbReference>
<keyword evidence="2" id="KW-0808">Transferase</keyword>
<dbReference type="GO" id="GO:0008276">
    <property type="term" value="F:protein methyltransferase activity"/>
    <property type="evidence" value="ECO:0007669"/>
    <property type="project" value="TreeGrafter"/>
</dbReference>
<keyword evidence="1 3" id="KW-0489">Methyltransferase</keyword>
<dbReference type="Gene3D" id="3.40.50.150">
    <property type="entry name" value="Vaccinia Virus protein VP39"/>
    <property type="match status" value="1"/>
</dbReference>
<gene>
    <name evidence="3" type="ORF">ENF32_06425</name>
</gene>
<evidence type="ECO:0000256" key="2">
    <source>
        <dbReference type="ARBA" id="ARBA00022679"/>
    </source>
</evidence>
<proteinExistence type="predicted"/>
<dbReference type="AlphaFoldDB" id="A0A7C0U747"/>